<sequence length="166" mass="17970">MAFEDAYNLGRDEFLQATVPLTSSSTRSLDLPSRHGESLKRTSTKAPYQVINRTGINLIVFIDPSQLQSISCEKSTTDEVKIGQTTESAAIRPSTSSELLSSKTSSRGRQRRNSGKLSFPETATQAMAPASTTSKLATGRHAIRLIDGAELLLSDAKPSKVDNQKN</sequence>
<feature type="region of interest" description="Disordered" evidence="1">
    <location>
        <begin position="76"/>
        <end position="135"/>
    </location>
</feature>
<dbReference type="AlphaFoldDB" id="A0A448X1V1"/>
<feature type="compositionally biased region" description="Polar residues" evidence="1">
    <location>
        <begin position="121"/>
        <end position="135"/>
    </location>
</feature>
<keyword evidence="3" id="KW-1185">Reference proteome</keyword>
<protein>
    <submittedName>
        <fullName evidence="2">Uncharacterized protein</fullName>
    </submittedName>
</protein>
<dbReference type="Proteomes" id="UP000784294">
    <property type="component" value="Unassembled WGS sequence"/>
</dbReference>
<dbReference type="EMBL" id="CAAALY010076461">
    <property type="protein sequence ID" value="VEL25823.1"/>
    <property type="molecule type" value="Genomic_DNA"/>
</dbReference>
<accession>A0A448X1V1</accession>
<evidence type="ECO:0000256" key="1">
    <source>
        <dbReference type="SAM" id="MobiDB-lite"/>
    </source>
</evidence>
<evidence type="ECO:0000313" key="2">
    <source>
        <dbReference type="EMBL" id="VEL25823.1"/>
    </source>
</evidence>
<organism evidence="2 3">
    <name type="scientific">Protopolystoma xenopodis</name>
    <dbReference type="NCBI Taxonomy" id="117903"/>
    <lineage>
        <taxon>Eukaryota</taxon>
        <taxon>Metazoa</taxon>
        <taxon>Spiralia</taxon>
        <taxon>Lophotrochozoa</taxon>
        <taxon>Platyhelminthes</taxon>
        <taxon>Monogenea</taxon>
        <taxon>Polyopisthocotylea</taxon>
        <taxon>Polystomatidea</taxon>
        <taxon>Polystomatidae</taxon>
        <taxon>Protopolystoma</taxon>
    </lineage>
</organism>
<name>A0A448X1V1_9PLAT</name>
<comment type="caution">
    <text evidence="2">The sequence shown here is derived from an EMBL/GenBank/DDBJ whole genome shotgun (WGS) entry which is preliminary data.</text>
</comment>
<feature type="compositionally biased region" description="Low complexity" evidence="1">
    <location>
        <begin position="94"/>
        <end position="105"/>
    </location>
</feature>
<gene>
    <name evidence="2" type="ORF">PXEA_LOCUS19263</name>
</gene>
<evidence type="ECO:0000313" key="3">
    <source>
        <dbReference type="Proteomes" id="UP000784294"/>
    </source>
</evidence>
<reference evidence="2" key="1">
    <citation type="submission" date="2018-11" db="EMBL/GenBank/DDBJ databases">
        <authorList>
            <consortium name="Pathogen Informatics"/>
        </authorList>
    </citation>
    <scope>NUCLEOTIDE SEQUENCE</scope>
</reference>
<proteinExistence type="predicted"/>